<dbReference type="Pfam" id="PF02493">
    <property type="entry name" value="MORN"/>
    <property type="match status" value="2"/>
</dbReference>
<dbReference type="RefSeq" id="XP_033159652.1">
    <property type="nucleotide sequence ID" value="XM_033303761.1"/>
</dbReference>
<keyword evidence="3" id="KW-0677">Repeat</keyword>
<gene>
    <name evidence="8" type="primary">LOC117140697</name>
</gene>
<proteinExistence type="predicted"/>
<evidence type="ECO:0000256" key="6">
    <source>
        <dbReference type="ARBA" id="ARBA00023273"/>
    </source>
</evidence>
<sequence>MEQKTTKSSSITQVDILLTGSRYIGPSDELGMQEMGVYIYPDGTHYTGEFLNNRFHGKGTIQIPDSLGVTYQVTHHNGRLVSIDQVNFNDSLPVDFVMKDHYTMSFKPWTYCTPEDRRFYQETKGPIDAVGPNKFQSKDGPNPLNLGRNIFDLGFGLLGNRGFMLDTKTFSNQSIYLGCREARRWIRENCAHGPLSKRHHKQKVLARFAREIIRNNQENAGCSQKQFMTNIHPCKHSTSLDSFASERLHLASTTDSTSSEVQAMRLRHEEFHGKWTRAKSESSVCRIN</sequence>
<dbReference type="SMART" id="SM00698">
    <property type="entry name" value="MORN"/>
    <property type="match status" value="1"/>
</dbReference>
<comment type="subcellular location">
    <subcellularLocation>
        <location evidence="1">Cell projection</location>
        <location evidence="1">Cilium</location>
        <location evidence="1">Flagellum</location>
    </subcellularLocation>
</comment>
<evidence type="ECO:0000256" key="4">
    <source>
        <dbReference type="ARBA" id="ARBA00022846"/>
    </source>
</evidence>
<accession>A0A6P8JSM5</accession>
<protein>
    <recommendedName>
        <fullName evidence="2">MORN repeat-containing protein 5</fullName>
    </recommendedName>
</protein>
<dbReference type="GeneID" id="117140697"/>
<dbReference type="SUPFAM" id="SSF82185">
    <property type="entry name" value="Histone H3 K4-specific methyltransferase SET7/9 N-terminal domain"/>
    <property type="match status" value="1"/>
</dbReference>
<organism evidence="7 8">
    <name type="scientific">Drosophila mauritiana</name>
    <name type="common">Fruit fly</name>
    <dbReference type="NCBI Taxonomy" id="7226"/>
    <lineage>
        <taxon>Eukaryota</taxon>
        <taxon>Metazoa</taxon>
        <taxon>Ecdysozoa</taxon>
        <taxon>Arthropoda</taxon>
        <taxon>Hexapoda</taxon>
        <taxon>Insecta</taxon>
        <taxon>Pterygota</taxon>
        <taxon>Neoptera</taxon>
        <taxon>Endopterygota</taxon>
        <taxon>Diptera</taxon>
        <taxon>Brachycera</taxon>
        <taxon>Muscomorpha</taxon>
        <taxon>Ephydroidea</taxon>
        <taxon>Drosophilidae</taxon>
        <taxon>Drosophila</taxon>
        <taxon>Sophophora</taxon>
    </lineage>
</organism>
<dbReference type="InterPro" id="IPR042814">
    <property type="entry name" value="Morn5"/>
</dbReference>
<dbReference type="PANTHER" id="PTHR46437">
    <property type="entry name" value="MORN REPEAT-CONTAINING PROTEIN 5"/>
    <property type="match status" value="1"/>
</dbReference>
<evidence type="ECO:0000256" key="1">
    <source>
        <dbReference type="ARBA" id="ARBA00004230"/>
    </source>
</evidence>
<dbReference type="AlphaFoldDB" id="A0A6P8JSM5"/>
<keyword evidence="7" id="KW-1185">Reference proteome</keyword>
<keyword evidence="5" id="KW-0969">Cilium</keyword>
<keyword evidence="6" id="KW-0966">Cell projection</keyword>
<evidence type="ECO:0000313" key="8">
    <source>
        <dbReference type="RefSeq" id="XP_033159652.1"/>
    </source>
</evidence>
<keyword evidence="4" id="KW-0282">Flagellum</keyword>
<name>A0A6P8JSM5_DROMA</name>
<dbReference type="PANTHER" id="PTHR46437:SF1">
    <property type="entry name" value="MORN REPEAT-CONTAINING PROTEIN 5"/>
    <property type="match status" value="1"/>
</dbReference>
<dbReference type="InterPro" id="IPR003409">
    <property type="entry name" value="MORN"/>
</dbReference>
<evidence type="ECO:0000256" key="5">
    <source>
        <dbReference type="ARBA" id="ARBA00023069"/>
    </source>
</evidence>
<reference evidence="8" key="1">
    <citation type="submission" date="2025-08" db="UniProtKB">
        <authorList>
            <consortium name="RefSeq"/>
        </authorList>
    </citation>
    <scope>IDENTIFICATION</scope>
    <source>
        <strain evidence="8">Mau12</strain>
        <tissue evidence="8">Whole Body</tissue>
    </source>
</reference>
<evidence type="ECO:0000256" key="3">
    <source>
        <dbReference type="ARBA" id="ARBA00022737"/>
    </source>
</evidence>
<dbReference type="Gene3D" id="2.20.110.10">
    <property type="entry name" value="Histone H3 K4-specific methyltransferase SET7/9 N-terminal domain"/>
    <property type="match status" value="1"/>
</dbReference>
<evidence type="ECO:0000256" key="2">
    <source>
        <dbReference type="ARBA" id="ARBA00016322"/>
    </source>
</evidence>
<evidence type="ECO:0000313" key="7">
    <source>
        <dbReference type="Proteomes" id="UP000515162"/>
    </source>
</evidence>
<dbReference type="GO" id="GO:0031514">
    <property type="term" value="C:motile cilium"/>
    <property type="evidence" value="ECO:0007669"/>
    <property type="project" value="UniProtKB-SubCell"/>
</dbReference>
<dbReference type="Proteomes" id="UP000515162">
    <property type="component" value="Chromosome 3L"/>
</dbReference>